<dbReference type="AlphaFoldDB" id="A0AAU8K005"/>
<reference evidence="2" key="1">
    <citation type="submission" date="2024-06" db="EMBL/GenBank/DDBJ databases">
        <title>The genome sequences of Kitasatospora sp. strain HUAS MG31.</title>
        <authorList>
            <person name="Mo P."/>
        </authorList>
    </citation>
    <scope>NUCLEOTIDE SEQUENCE</scope>
    <source>
        <strain evidence="2">HUAS MG31</strain>
    </source>
</reference>
<proteinExistence type="predicted"/>
<name>A0AAU8K005_9ACTN</name>
<dbReference type="KEGG" id="kcm:ABWK59_19095"/>
<sequence>MASSEGRAGGHDKTALDEIELAGELMIAASDSREERLATERIDEVLLDREQPPGGCGPGRAGLNGPGLPRPGLHGPGPGGEEG</sequence>
<dbReference type="RefSeq" id="WP_354641802.1">
    <property type="nucleotide sequence ID" value="NZ_CP159872.1"/>
</dbReference>
<protein>
    <submittedName>
        <fullName evidence="2">Uncharacterized protein</fullName>
    </submittedName>
</protein>
<accession>A0AAU8K005</accession>
<feature type="region of interest" description="Disordered" evidence="1">
    <location>
        <begin position="44"/>
        <end position="83"/>
    </location>
</feature>
<evidence type="ECO:0000313" key="2">
    <source>
        <dbReference type="EMBL" id="XCM80868.1"/>
    </source>
</evidence>
<feature type="compositionally biased region" description="Gly residues" evidence="1">
    <location>
        <begin position="74"/>
        <end position="83"/>
    </location>
</feature>
<feature type="compositionally biased region" description="Gly residues" evidence="1">
    <location>
        <begin position="54"/>
        <end position="65"/>
    </location>
</feature>
<dbReference type="EMBL" id="CP159872">
    <property type="protein sequence ID" value="XCM80868.1"/>
    <property type="molecule type" value="Genomic_DNA"/>
</dbReference>
<organism evidence="2">
    <name type="scientific">Kitasatospora camelliae</name>
    <dbReference type="NCBI Taxonomy" id="3156397"/>
    <lineage>
        <taxon>Bacteria</taxon>
        <taxon>Bacillati</taxon>
        <taxon>Actinomycetota</taxon>
        <taxon>Actinomycetes</taxon>
        <taxon>Kitasatosporales</taxon>
        <taxon>Streptomycetaceae</taxon>
        <taxon>Kitasatospora</taxon>
    </lineage>
</organism>
<gene>
    <name evidence="2" type="ORF">ABWK59_19095</name>
</gene>
<evidence type="ECO:0000256" key="1">
    <source>
        <dbReference type="SAM" id="MobiDB-lite"/>
    </source>
</evidence>